<feature type="transmembrane region" description="Helical" evidence="4">
    <location>
        <begin position="770"/>
        <end position="793"/>
    </location>
</feature>
<evidence type="ECO:0000256" key="2">
    <source>
        <dbReference type="ARBA" id="ARBA00022737"/>
    </source>
</evidence>
<dbReference type="SUPFAM" id="SSF57184">
    <property type="entry name" value="Growth factor receptor domain"/>
    <property type="match status" value="2"/>
</dbReference>
<dbReference type="AlphaFoldDB" id="A0AAU9JSR6"/>
<comment type="caution">
    <text evidence="5">The sequence shown here is derived from an EMBL/GenBank/DDBJ whole genome shotgun (WGS) entry which is preliminary data.</text>
</comment>
<sequence length="1052" mass="118149">MCLNYCPLGYTWNFPLKQCTGAKGTIANINFDNNLSGNFIFSNLYLILGISSDDYYPEFEFLDPLPANKRGLFLSQGIINFEPQSSNQAGRLFSSEFTLEAWIIVKSSGCFYLSKSYYEDLYGLNKSKWLLKFGINRNGSLELFIERDDKYIQEYYSPQWLNSGNSPEWAFYSISFKYDDIAKSTEILLVKNTNLFTAAMPNYNKEFPGITHTVGSVGYGQSIFGFLYSLAMYNYGKNYNELKMSLGACDSCSACPAVLKSCLPTCGETEYVDENGNCQKCPSECSWICSRAGTCNLCYDDLCYKCTKYEIGTCIKCVENAVLSSGQCECQSGYIKQESQCVEKCSDGFYLDESTQSCISCLSNCSKCSNVESCTICKTGFIERNGKCECSDGHFLDSSNNCSKCDISCLTCSIDSSNCLSCTGDLPIVFNKKCYPCEAFEGFSDLFSVPISYFTDDLWSRLSSKCIETCGDGRNMGQAQCDDGNNKNGDGCSENCTIETGWTCSGGSISSPDICKDIILPWPFLAYLSENDSGYLLALSFSEKVNMTSDLSENIKITIDGIEMFSWAISLEKSIYEVTLNLYESVESGTGVTINFINPSEITDTSGNQMKEKKVKSILLAPFTYKTAEAMETSVTTATTVAAAGAAAGSIFTGSFNLQAFWSMLEIMQIQNYLIFLSPKYPNNLITYLRALSIANGNFLPNPFQLYLVKNDPFPDPPQKFADENFNTDFLMNAGQFVAVWAIILTGLPICIILYKIRPSLPIIRWLNNSFFYAILLRTGIESFLEITLSVLLQLRECSQPNQDIGYLSLILSFLTILYLVSTFALIVWQVTLKPKGLLGTKLHERRFGVLYQGFKRDSKLKASFLLFQNIRRVLLLIFCVFLYEHTTAQVLLSASLSLTYTVLLIVLKPYEQRYLGNFLNTICEILYFAAHCIILKFLDNHISDDYRTNLGWAIIALLSTYLLLHIVCLLIIQITNLIQGVKQLKNWFLQNFANKFLKAKRRIFMNEIESSDLNKEVSKELKAEEICEEKVSRIHTDGNFLNIDTSGDSYS</sequence>
<dbReference type="InterPro" id="IPR006212">
    <property type="entry name" value="Furin_repeat"/>
</dbReference>
<organism evidence="5 6">
    <name type="scientific">Blepharisma stoltei</name>
    <dbReference type="NCBI Taxonomy" id="1481888"/>
    <lineage>
        <taxon>Eukaryota</taxon>
        <taxon>Sar</taxon>
        <taxon>Alveolata</taxon>
        <taxon>Ciliophora</taxon>
        <taxon>Postciliodesmatophora</taxon>
        <taxon>Heterotrichea</taxon>
        <taxon>Heterotrichida</taxon>
        <taxon>Blepharismidae</taxon>
        <taxon>Blepharisma</taxon>
    </lineage>
</organism>
<evidence type="ECO:0000256" key="4">
    <source>
        <dbReference type="SAM" id="Phobius"/>
    </source>
</evidence>
<feature type="transmembrane region" description="Helical" evidence="4">
    <location>
        <begin position="951"/>
        <end position="973"/>
    </location>
</feature>
<keyword evidence="2" id="KW-0677">Repeat</keyword>
<keyword evidence="1" id="KW-0732">Signal</keyword>
<name>A0AAU9JSR6_9CILI</name>
<feature type="transmembrane region" description="Helical" evidence="4">
    <location>
        <begin position="738"/>
        <end position="758"/>
    </location>
</feature>
<keyword evidence="4" id="KW-0812">Transmembrane</keyword>
<keyword evidence="4" id="KW-0472">Membrane</keyword>
<keyword evidence="6" id="KW-1185">Reference proteome</keyword>
<proteinExistence type="predicted"/>
<evidence type="ECO:0000256" key="3">
    <source>
        <dbReference type="ARBA" id="ARBA00023157"/>
    </source>
</evidence>
<dbReference type="NCBIfam" id="TIGR02232">
    <property type="entry name" value="myxo_disulf_rpt"/>
    <property type="match status" value="1"/>
</dbReference>
<protein>
    <submittedName>
        <fullName evidence="5">Uncharacterized protein</fullName>
    </submittedName>
</protein>
<keyword evidence="4" id="KW-1133">Transmembrane helix</keyword>
<evidence type="ECO:0000313" key="6">
    <source>
        <dbReference type="Proteomes" id="UP001162131"/>
    </source>
</evidence>
<accession>A0AAU9JSR6</accession>
<dbReference type="Gene3D" id="2.60.40.1220">
    <property type="match status" value="1"/>
</dbReference>
<dbReference type="SMART" id="SM00261">
    <property type="entry name" value="FU"/>
    <property type="match status" value="3"/>
</dbReference>
<dbReference type="InterPro" id="IPR009030">
    <property type="entry name" value="Growth_fac_rcpt_cys_sf"/>
</dbReference>
<gene>
    <name evidence="5" type="ORF">BSTOLATCC_MIC43473</name>
</gene>
<dbReference type="Proteomes" id="UP001162131">
    <property type="component" value="Unassembled WGS sequence"/>
</dbReference>
<dbReference type="Gene3D" id="2.10.220.10">
    <property type="entry name" value="Hormone Receptor, Insulin-like Growth Factor Receptor 1, Chain A, domain 2"/>
    <property type="match status" value="1"/>
</dbReference>
<feature type="transmembrane region" description="Helical" evidence="4">
    <location>
        <begin position="915"/>
        <end position="939"/>
    </location>
</feature>
<dbReference type="EMBL" id="CAJZBQ010000043">
    <property type="protein sequence ID" value="CAG9327438.1"/>
    <property type="molecule type" value="Genomic_DNA"/>
</dbReference>
<dbReference type="InterPro" id="IPR014755">
    <property type="entry name" value="Cu-Rt/internalin_Ig-like"/>
</dbReference>
<feature type="transmembrane region" description="Helical" evidence="4">
    <location>
        <begin position="890"/>
        <end position="908"/>
    </location>
</feature>
<feature type="transmembrane region" description="Helical" evidence="4">
    <location>
        <begin position="805"/>
        <end position="829"/>
    </location>
</feature>
<reference evidence="5" key="1">
    <citation type="submission" date="2021-09" db="EMBL/GenBank/DDBJ databases">
        <authorList>
            <consortium name="AG Swart"/>
            <person name="Singh M."/>
            <person name="Singh A."/>
            <person name="Seah K."/>
            <person name="Emmerich C."/>
        </authorList>
    </citation>
    <scope>NUCLEOTIDE SEQUENCE</scope>
    <source>
        <strain evidence="5">ATCC30299</strain>
    </source>
</reference>
<dbReference type="InterPro" id="IPR011936">
    <property type="entry name" value="Myxo_disulph_rpt"/>
</dbReference>
<evidence type="ECO:0000313" key="5">
    <source>
        <dbReference type="EMBL" id="CAG9327438.1"/>
    </source>
</evidence>
<keyword evidence="3" id="KW-1015">Disulfide bond</keyword>
<evidence type="ECO:0000256" key="1">
    <source>
        <dbReference type="ARBA" id="ARBA00022729"/>
    </source>
</evidence>